<dbReference type="Gene3D" id="2.30.38.10">
    <property type="entry name" value="Luciferase, Domain 3"/>
    <property type="match status" value="3"/>
</dbReference>
<dbReference type="InterPro" id="IPR045851">
    <property type="entry name" value="AMP-bd_C_sf"/>
</dbReference>
<evidence type="ECO:0000256" key="3">
    <source>
        <dbReference type="ARBA" id="ARBA00022553"/>
    </source>
</evidence>
<dbReference type="Proteomes" id="UP000501570">
    <property type="component" value="Chromosome"/>
</dbReference>
<dbReference type="SUPFAM" id="SSF52777">
    <property type="entry name" value="CoA-dependent acyltransferases"/>
    <property type="match status" value="6"/>
</dbReference>
<dbReference type="Pfam" id="PF00550">
    <property type="entry name" value="PP-binding"/>
    <property type="match status" value="3"/>
</dbReference>
<dbReference type="InterPro" id="IPR006162">
    <property type="entry name" value="Ppantetheine_attach_site"/>
</dbReference>
<feature type="domain" description="Carrier" evidence="4">
    <location>
        <begin position="3092"/>
        <end position="3167"/>
    </location>
</feature>
<dbReference type="Pfam" id="PF00501">
    <property type="entry name" value="AMP-binding"/>
    <property type="match status" value="3"/>
</dbReference>
<dbReference type="Gene3D" id="1.10.1200.10">
    <property type="entry name" value="ACP-like"/>
    <property type="match status" value="3"/>
</dbReference>
<dbReference type="NCBIfam" id="TIGR01733">
    <property type="entry name" value="AA-adenyl-dom"/>
    <property type="match status" value="3"/>
</dbReference>
<gene>
    <name evidence="5" type="ORF">FOB44_08670</name>
</gene>
<dbReference type="Gene3D" id="3.30.559.30">
    <property type="entry name" value="Nonribosomal peptide synthetase, condensation domain"/>
    <property type="match status" value="3"/>
</dbReference>
<dbReference type="RefSeq" id="WP_168238277.1">
    <property type="nucleotide sequence ID" value="NZ_CP050995.1"/>
</dbReference>
<dbReference type="Gene3D" id="3.30.300.30">
    <property type="match status" value="3"/>
</dbReference>
<dbReference type="Pfam" id="PF13193">
    <property type="entry name" value="AMP-binding_C"/>
    <property type="match status" value="2"/>
</dbReference>
<keyword evidence="3" id="KW-0597">Phosphoprotein</keyword>
<name>A0ABX6KQ38_CHRGL</name>
<keyword evidence="2" id="KW-0596">Phosphopantetheine</keyword>
<comment type="cofactor">
    <cofactor evidence="1">
        <name>pantetheine 4'-phosphate</name>
        <dbReference type="ChEBI" id="CHEBI:47942"/>
    </cofactor>
</comment>
<protein>
    <submittedName>
        <fullName evidence="5">Amino acid adenylation domain-containing protein</fullName>
    </submittedName>
</protein>
<dbReference type="InterPro" id="IPR001242">
    <property type="entry name" value="Condensation_dom"/>
</dbReference>
<organism evidence="5 6">
    <name type="scientific">Chryseobacterium gallinarum</name>
    <dbReference type="NCBI Taxonomy" id="1324352"/>
    <lineage>
        <taxon>Bacteria</taxon>
        <taxon>Pseudomonadati</taxon>
        <taxon>Bacteroidota</taxon>
        <taxon>Flavobacteriia</taxon>
        <taxon>Flavobacteriales</taxon>
        <taxon>Weeksellaceae</taxon>
        <taxon>Chryseobacterium group</taxon>
        <taxon>Chryseobacterium</taxon>
    </lineage>
</organism>
<dbReference type="Gene3D" id="3.40.50.980">
    <property type="match status" value="6"/>
</dbReference>
<proteinExistence type="predicted"/>
<evidence type="ECO:0000313" key="6">
    <source>
        <dbReference type="Proteomes" id="UP000501570"/>
    </source>
</evidence>
<dbReference type="InterPro" id="IPR000873">
    <property type="entry name" value="AMP-dep_synth/lig_dom"/>
</dbReference>
<dbReference type="PANTHER" id="PTHR45527">
    <property type="entry name" value="NONRIBOSOMAL PEPTIDE SYNTHETASE"/>
    <property type="match status" value="1"/>
</dbReference>
<dbReference type="Pfam" id="PF00668">
    <property type="entry name" value="Condensation"/>
    <property type="match status" value="3"/>
</dbReference>
<dbReference type="Gene3D" id="3.30.559.10">
    <property type="entry name" value="Chloramphenicol acetyltransferase-like domain"/>
    <property type="match status" value="3"/>
</dbReference>
<dbReference type="InterPro" id="IPR010071">
    <property type="entry name" value="AA_adenyl_dom"/>
</dbReference>
<dbReference type="PANTHER" id="PTHR45527:SF1">
    <property type="entry name" value="FATTY ACID SYNTHASE"/>
    <property type="match status" value="1"/>
</dbReference>
<accession>A0ABX6KQ38</accession>
<dbReference type="CDD" id="cd19531">
    <property type="entry name" value="LCL_NRPS-like"/>
    <property type="match status" value="3"/>
</dbReference>
<dbReference type="EMBL" id="CP050995">
    <property type="protein sequence ID" value="QIY90737.1"/>
    <property type="molecule type" value="Genomic_DNA"/>
</dbReference>
<reference evidence="5 6" key="1">
    <citation type="submission" date="2019-09" db="EMBL/GenBank/DDBJ databases">
        <title>FDA dAtabase for Regulatory Grade micrObial Sequences (FDA-ARGOS): Supporting development and validation of Infectious Disease Dx tests.</title>
        <authorList>
            <person name="Sciortino C."/>
            <person name="Tallon L."/>
            <person name="Sadzewicz L."/>
            <person name="Vavikolanu K."/>
            <person name="Mehta A."/>
            <person name="Aluvathingal J."/>
            <person name="Nadendla S."/>
            <person name="Nandy P."/>
            <person name="Geyer C."/>
            <person name="Yan Y."/>
            <person name="Sichtig H."/>
        </authorList>
    </citation>
    <scope>NUCLEOTIDE SEQUENCE [LARGE SCALE GENOMIC DNA]</scope>
    <source>
        <strain evidence="5 6">FDAARGOS_636</strain>
    </source>
</reference>
<evidence type="ECO:0000256" key="2">
    <source>
        <dbReference type="ARBA" id="ARBA00022450"/>
    </source>
</evidence>
<dbReference type="InterPro" id="IPR036736">
    <property type="entry name" value="ACP-like_sf"/>
</dbReference>
<dbReference type="SUPFAM" id="SSF47336">
    <property type="entry name" value="ACP-like"/>
    <property type="match status" value="3"/>
</dbReference>
<dbReference type="InterPro" id="IPR009081">
    <property type="entry name" value="PP-bd_ACP"/>
</dbReference>
<keyword evidence="6" id="KW-1185">Reference proteome</keyword>
<evidence type="ECO:0000259" key="4">
    <source>
        <dbReference type="PROSITE" id="PS50075"/>
    </source>
</evidence>
<dbReference type="InterPro" id="IPR025110">
    <property type="entry name" value="AMP-bd_C"/>
</dbReference>
<feature type="domain" description="Carrier" evidence="4">
    <location>
        <begin position="971"/>
        <end position="1046"/>
    </location>
</feature>
<dbReference type="InterPro" id="IPR023213">
    <property type="entry name" value="CAT-like_dom_sf"/>
</dbReference>
<dbReference type="PROSITE" id="PS00455">
    <property type="entry name" value="AMP_BINDING"/>
    <property type="match status" value="3"/>
</dbReference>
<sequence>MEILSSKIPKAYEKEYYNLSSAQKRFWILSQFEGSDNAFNIPISFKISGKINIEQLEKALNVLVKRHDILRTVFKKNDNEIYQYILDNCEDYKITYQKLQGTDAVEFIKAINATSFDLSCYPLFKIGVCEIKQDEYLLTIVMHHIIADGWSLNIFFRELLQTYISLANNEALILPENEIDFHDYVEWFDDTMKNKKLKETEDFWISQFENKTYDIDLPISNKRPIQKTFNGNYIEKKLDKDLYGQLKKLSQTYKVSLFSILMSAVNSIIYRYSDQKEIILGIPVSGRDHSGTKDVLGLFINSLPIFTRIEENETFENLIIKENKLLADAYAHGTYPFDVLVEKLNVKRDPSRSPLFDIMVSMIEGGDEENKLQSEDLRVDPITIHNDSCQFDLIFTFTEIDSLSLVINYNSDLFDKFYIDALAVHIQNFLTEAVKNPAANINSVDYLSAEEKNNILLDFNATDCEFPSGKTIIDLFEKQVLKNPEHHAIIFNNGEFDKNTTDTKKRLTYRDLSIYSNKIANFLLSEHKIEKGQYVAVAIEKSEWIIPVLLGVLKAGAVYVPIDTEYPEDRQKYFEELTNCSVKIDADFLVQMVTKLNDISDGRPSVDIHPDDLVHIMFTSGSTGKPKGVMISHKNIIGLVRPCTFMELNSNTVILSTVSMSFDTTNLEFWGVIINGATVVLESKANLLDFNKIKKVVDQNNVNTMWLTTSWFENAVENNITIFENLKQFITGGDVVSFKHANMLKRAYPELQLFNGYGPTEDTTFSTIYPINGFHNASLSVGKPVNNGKCYILNEALLPQPVGVTGILYLAGVGVSQGYFGNPELTDQKFIDNPFSAGKEKMFNTNDLARWLPDGNIDFIGRKDKQNKIRGKIIDTVEIENTLNNLDEVNQSVVIVQKIKDEKRIVGYVVLNKTIHLRNLLDILKTKLPPHMIPFTLKEINTIPLSPNGKTDFTLLPVIEGNDLIENEFIEPRTASEKLIADLWTEVLQVENISVNASFFDLGGHSLNAIKVLSRINDRCNTELNISDFFQKPTIEEFAPLIEKSQSTKPASSIQKAHSTDPVPLSFAQERLWFIDQLEGSQNYHVPMFFDIRGNLDIILLEKSFNTIINRHEILRTVFFDIDGIPYQKLLPKDCWNLDFQEVDDHEIPSVIDDEVHKAFDLSKGYLIRATVLKTGKDQFRLLIVQHHIVTDGWSNPIFINELVEIYKSFKAGTAPDLAELSIQYADYSIWQKNLFNEDYLAHKLSYWKDHLQDMEPLNFPADFSRKQEKEKTGNTISSLIDKETSKNIRLLSKDQDMTVFMFLNASLKILLHKYTGQSDICVGTAVANRNQTEVEHLIGFFINSLPIRSSIIPEMRIKEVLKQERAVVLNAIAHQDVPFEKIVEETVKERDLNKAPLFQILMTLHNNDIPENIDLEDVIISPVNLELSSSKLDITMNIAENEEGELVIFTTYNKTLFRKSTIRQFVERFKLIIKQCLFNPDGRVENLSILSAEEKGFLLQSGNSSVAYPKQKTIIDLLREKVKEQPGKKAVVLGNKFLTYQELYEKSNQLAGLLKQNGVTNGTCVAILLHRSLEAVVSMYAILKAGGTFVPIDTSYPKERISYILHDIAADFLITHDETERSDYSYIKNVFILDAEWSALSKVSENEITVEIKADDIAYILYTSGSTGNPKGVMLKHYSIIDHLYGVFEATNLPECHKILLTSSLSADGGYTLIFGSMVLGRELHLVSHELLLDKENLKKYVIEQAIDCIKTVPSLWLAYAENGALLLPGKTLILGGEIFPLKINEMLSEAQYKGKVYNNYGPTETTIGKVMHEVNLNTEYTNIPIGKPISNTSLYVVDPAGKLCAIGIPGELWIGGDGVAAGYLNRKELTSEKFVVDPFILRENIYKTGDIVKWLENGELEFIGRVDDQVKIRGYRVELKEIENVMYNLDGIKQCTVIISGEPDQQIVAFVVGDGLNVKSIKDFLKKVLPEYMIPSAIIEIDEIPLTKNAKTDKAKLREVIFNHQKNITAEDFQNSTELKLGHIWKEVLKINVIGRNNNFFELGGHSLKAVQIISMIQQKITDNISIKDLFLNPVISQLAAVIDERQERMSRSIPDLTFQPDKENIPLSFSQERLWILDKINGSVNYHIPVVVKLKGSIDLSKVESSFIKLINKHHSLRTVFVEKEGNLYQSVIDSDTWNLRHTILNKETIGELINQEIIKPFNLAEDFLLRARMITISEEEHILIMVIHHIITDGWSRSILLKDFISYYNNEFVTEPEIQYTDYSIWQRKYFDNNVLTNRLTYWENKLKNIERVDFPADFTRLPVQSNRGALIQYSLSEEMSSLIKAEAARSNVSLFMYLLSAFNILLYKYTNQSDIAVGTSVANRKQQMSENIIGFFVNTLVIRTAIEGNPFFNDYLQQVKNTCLEAYENEDVPFEKIVNKLSRHVDTSRNPLFDIFFGLNNNQEAEGLTMNGVEIEHFAYEHSTSQFDLSFNVYESEANISFSVEYCTDLFKEETIRNLIGNFEQLLFSIIENPNQNIDSFNILRESDRDLIIGKTACNGNYFNPKEKEYRIKPINILFEETVAEFAHKKAIIHNDIAWAYAQLNAYANQIAHSLAELKITKGSLVGIYFDRSPELIGSLIGIMKNGLIYVPLDPQNPSSRITKIIETNNIEHIITTSSYLQQLAHVDLKNVLVVDTFENVEHKNILAQTIKDISLINASSQENIPNTNAKDDSAYVLFTSGSTGEPKGAIIKHDGAVNHIFAEYDELGLDSDFTFLQSAGIGSDISVWQMLGPLLNGGSVVIIDKNDVLDFQKMTDVIEKNKVNVVEFVPSYIWGLIEYVERKNDFAKLKHIKQLMFTGEEVPVSMGNAIKKLFPSMRLFNCYGPCEASDDVIQYEIKDLLPENSVKIPVGSPIPNMNIIILDKNMNISPVGVIGEIYISGIGVGAGYLNDAEKTAKSFIINPFPELLGSILYKTGDLGRWISDGNIEFYGRKDNQVKIRGNRIELEDIDAFIRQNEYVNDCCTIVSKKENEEEQIVAFVTLNEEHNNIKAILRESCLKGLPSFMIPSKFIILDAFPTNLSDKIDRKKLQKYDMTYDEVDVEQTEEVLSDSETRLLEIWKKELKNTFISKNDNFFQIGGHSLMAARIVFHIREEFNIEIPLISIFQYNTIHLLGVYIDVLTTDHGKFDNESITIEI</sequence>
<feature type="domain" description="Carrier" evidence="4">
    <location>
        <begin position="2014"/>
        <end position="2089"/>
    </location>
</feature>
<dbReference type="CDD" id="cd05930">
    <property type="entry name" value="A_NRPS"/>
    <property type="match status" value="2"/>
</dbReference>
<evidence type="ECO:0000313" key="5">
    <source>
        <dbReference type="EMBL" id="QIY90737.1"/>
    </source>
</evidence>
<dbReference type="PROSITE" id="PS00012">
    <property type="entry name" value="PHOSPHOPANTETHEINE"/>
    <property type="match status" value="3"/>
</dbReference>
<evidence type="ECO:0000256" key="1">
    <source>
        <dbReference type="ARBA" id="ARBA00001957"/>
    </source>
</evidence>
<dbReference type="NCBIfam" id="NF003417">
    <property type="entry name" value="PRK04813.1"/>
    <property type="match status" value="3"/>
</dbReference>
<dbReference type="InterPro" id="IPR020845">
    <property type="entry name" value="AMP-binding_CS"/>
</dbReference>
<dbReference type="PROSITE" id="PS50075">
    <property type="entry name" value="CARRIER"/>
    <property type="match status" value="3"/>
</dbReference>
<dbReference type="SUPFAM" id="SSF56801">
    <property type="entry name" value="Acetyl-CoA synthetase-like"/>
    <property type="match status" value="3"/>
</dbReference>